<gene>
    <name evidence="2" type="ORF">VVAX_04826</name>
</gene>
<reference evidence="2" key="1">
    <citation type="submission" date="2019-12" db="EMBL/GenBank/DDBJ databases">
        <authorList>
            <person name="Cremers G."/>
        </authorList>
    </citation>
    <scope>NUCLEOTIDE SEQUENCE</scope>
    <source>
        <strain evidence="2">Vvax</strain>
    </source>
</reference>
<organism evidence="2">
    <name type="scientific">Variovorax paradoxus</name>
    <dbReference type="NCBI Taxonomy" id="34073"/>
    <lineage>
        <taxon>Bacteria</taxon>
        <taxon>Pseudomonadati</taxon>
        <taxon>Pseudomonadota</taxon>
        <taxon>Betaproteobacteria</taxon>
        <taxon>Burkholderiales</taxon>
        <taxon>Comamonadaceae</taxon>
        <taxon>Variovorax</taxon>
    </lineage>
</organism>
<dbReference type="EMBL" id="LR743507">
    <property type="protein sequence ID" value="CAA2108311.1"/>
    <property type="molecule type" value="Genomic_DNA"/>
</dbReference>
<dbReference type="Pfam" id="PF10003">
    <property type="entry name" value="DUF2244"/>
    <property type="match status" value="1"/>
</dbReference>
<keyword evidence="1" id="KW-0812">Transmembrane</keyword>
<feature type="transmembrane region" description="Helical" evidence="1">
    <location>
        <begin position="59"/>
        <end position="79"/>
    </location>
</feature>
<proteinExistence type="predicted"/>
<evidence type="ECO:0000256" key="1">
    <source>
        <dbReference type="SAM" id="Phobius"/>
    </source>
</evidence>
<evidence type="ECO:0000313" key="2">
    <source>
        <dbReference type="EMBL" id="CAA2108311.1"/>
    </source>
</evidence>
<name>A0A679JQJ6_VARPD</name>
<sequence length="186" mass="20846">MFPRSRGVQSCLYEGFGDRRRTDLLNSPVSNSVFRFATVSGQNIHWFLKRNCSVTPSQLGWLYASLCVVSLGTGTLFWLHGAPLVLPFAWLELAAVGFAFMVYARHATDGERIALQEGRLVVELENGGHYERTEFLPHQVRIEPQAGDRSLIEVSGQGRSVRVGRYVRPELRAALAREIRMALRGA</sequence>
<dbReference type="InterPro" id="IPR019253">
    <property type="entry name" value="DUF2244_TM"/>
</dbReference>
<keyword evidence="1" id="KW-1133">Transmembrane helix</keyword>
<protein>
    <recommendedName>
        <fullName evidence="3">DUF2244 domain-containing protein</fullName>
    </recommendedName>
</protein>
<feature type="transmembrane region" description="Helical" evidence="1">
    <location>
        <begin position="85"/>
        <end position="104"/>
    </location>
</feature>
<accession>A0A679JQJ6</accession>
<keyword evidence="1" id="KW-0472">Membrane</keyword>
<dbReference type="AlphaFoldDB" id="A0A679JQJ6"/>
<evidence type="ECO:0008006" key="3">
    <source>
        <dbReference type="Google" id="ProtNLM"/>
    </source>
</evidence>